<sequence>MSTKAQVPNDDIEQRRVLRLNEQITSTTTGCTVQWACVDKQLTGKCIEYHNDQWFEFTPLVSGRYYVNIGGQQCRDTRGVQLVVLTGKPCQPATYRVLSCTSLGSQDDVFVTLDSLQAGQPYLLEVDGYLKDFCQFALAVSERPQGRPAADEPPLSSVAPTDAKVVQLHWTLPDSLGSVNRFRVVRREAAQFRSQPLATLEVGRTTYGTSDQSYSYTDTLTAPGRYLYQVVAEAPNNAPPTLLQQQWVAYVQRMPTSTSRQATSRQRDSRTMVQWQRRQHQARLKHLSTTGKRK</sequence>
<dbReference type="AlphaFoldDB" id="A0A8T9SVI7"/>
<name>A0A8T9SVI7_9BACT</name>
<feature type="compositionally biased region" description="Basic residues" evidence="1">
    <location>
        <begin position="277"/>
        <end position="294"/>
    </location>
</feature>
<feature type="region of interest" description="Disordered" evidence="1">
    <location>
        <begin position="256"/>
        <end position="294"/>
    </location>
</feature>
<dbReference type="Proteomes" id="UP000829925">
    <property type="component" value="Chromosome"/>
</dbReference>
<gene>
    <name evidence="2" type="ORF">MUN82_15065</name>
</gene>
<evidence type="ECO:0000313" key="2">
    <source>
        <dbReference type="EMBL" id="UOR04260.1"/>
    </source>
</evidence>
<dbReference type="RefSeq" id="WP_245091741.1">
    <property type="nucleotide sequence ID" value="NZ_CP095053.1"/>
</dbReference>
<evidence type="ECO:0000313" key="3">
    <source>
        <dbReference type="Proteomes" id="UP000829925"/>
    </source>
</evidence>
<dbReference type="KEGG" id="haei:MUN82_15065"/>
<accession>A0A8T9SVI7</accession>
<organism evidence="2 3">
    <name type="scientific">Hymenobacter aerilatus</name>
    <dbReference type="NCBI Taxonomy" id="2932251"/>
    <lineage>
        <taxon>Bacteria</taxon>
        <taxon>Pseudomonadati</taxon>
        <taxon>Bacteroidota</taxon>
        <taxon>Cytophagia</taxon>
        <taxon>Cytophagales</taxon>
        <taxon>Hymenobacteraceae</taxon>
        <taxon>Hymenobacter</taxon>
    </lineage>
</organism>
<reference evidence="2 3" key="1">
    <citation type="submission" date="2022-04" db="EMBL/GenBank/DDBJ databases">
        <title>Hymenobacter sp. isolated from the air.</title>
        <authorList>
            <person name="Won M."/>
            <person name="Lee C.-M."/>
            <person name="Woen H.-Y."/>
            <person name="Kwon S.-W."/>
        </authorList>
    </citation>
    <scope>NUCLEOTIDE SEQUENCE [LARGE SCALE GENOMIC DNA]</scope>
    <source>
        <strain evidence="3">5413 J-13</strain>
    </source>
</reference>
<keyword evidence="3" id="KW-1185">Reference proteome</keyword>
<evidence type="ECO:0000256" key="1">
    <source>
        <dbReference type="SAM" id="MobiDB-lite"/>
    </source>
</evidence>
<proteinExistence type="predicted"/>
<dbReference type="EMBL" id="CP095053">
    <property type="protein sequence ID" value="UOR04260.1"/>
    <property type="molecule type" value="Genomic_DNA"/>
</dbReference>
<protein>
    <submittedName>
        <fullName evidence="2">Uncharacterized protein</fullName>
    </submittedName>
</protein>